<dbReference type="InterPro" id="IPR011089">
    <property type="entry name" value="GmrSD_C"/>
</dbReference>
<organism evidence="2 3">
    <name type="scientific">Cutibacterium avidum</name>
    <dbReference type="NCBI Taxonomy" id="33010"/>
    <lineage>
        <taxon>Bacteria</taxon>
        <taxon>Bacillati</taxon>
        <taxon>Actinomycetota</taxon>
        <taxon>Actinomycetes</taxon>
        <taxon>Propionibacteriales</taxon>
        <taxon>Propionibacteriaceae</taxon>
        <taxon>Cutibacterium</taxon>
    </lineage>
</organism>
<dbReference type="PANTHER" id="PTHR24094">
    <property type="entry name" value="SECRETED PROTEIN"/>
    <property type="match status" value="1"/>
</dbReference>
<reference evidence="2 3" key="1">
    <citation type="submission" date="2017-07" db="EMBL/GenBank/DDBJ databases">
        <authorList>
            <person name="Sun Z.S."/>
            <person name="Albrecht U."/>
            <person name="Echele G."/>
            <person name="Lee C.C."/>
        </authorList>
    </citation>
    <scope>NUCLEOTIDE SEQUENCE [LARGE SCALE GENOMIC DNA]</scope>
    <source>
        <strain evidence="2 3">P16-029</strain>
    </source>
</reference>
<dbReference type="Proteomes" id="UP000259211">
    <property type="component" value="Unassembled WGS sequence"/>
</dbReference>
<evidence type="ECO:0000259" key="1">
    <source>
        <dbReference type="Pfam" id="PF07510"/>
    </source>
</evidence>
<sequence>METRTRRRWEWLVLIVVATLALIGVYRRAAPHEGSTAYGQAAEVLGQLPVKGRAPMTGYSREQFGQAWSDSSDPVLTSPWGHNGCGTRDDALARDLVGAKLKSGSRCRVVSGELHDPYTGRTIRWKRGRETSAVVQIDHVVALGNAWVTGAQQLPMDRRQALANDPLNLLAVEGRANQQKGAGDAATWLPPNKSYRCDYVSRQIAVKKKYHLWVTSAERNAMVRALSTCPNQPLPAR</sequence>
<evidence type="ECO:0000313" key="2">
    <source>
        <dbReference type="EMBL" id="RFT43819.1"/>
    </source>
</evidence>
<dbReference type="AlphaFoldDB" id="A0A3E2DEI5"/>
<protein>
    <submittedName>
        <fullName evidence="2">Deoxyribonuclease</fullName>
    </submittedName>
</protein>
<proteinExistence type="predicted"/>
<evidence type="ECO:0000313" key="3">
    <source>
        <dbReference type="Proteomes" id="UP000259211"/>
    </source>
</evidence>
<comment type="caution">
    <text evidence="2">The sequence shown here is derived from an EMBL/GenBank/DDBJ whole genome shotgun (WGS) entry which is preliminary data.</text>
</comment>
<dbReference type="PANTHER" id="PTHR24094:SF15">
    <property type="entry name" value="AMP-DEPENDENT SYNTHETASE_LIGASE DOMAIN-CONTAINING PROTEIN-RELATED"/>
    <property type="match status" value="1"/>
</dbReference>
<name>A0A3E2DEI5_9ACTN</name>
<dbReference type="Pfam" id="PF07510">
    <property type="entry name" value="GmrSD_C"/>
    <property type="match status" value="1"/>
</dbReference>
<feature type="domain" description="GmrSD restriction endonucleases C-terminal" evidence="1">
    <location>
        <begin position="87"/>
        <end position="224"/>
    </location>
</feature>
<gene>
    <name evidence="2" type="ORF">CHT91_07200</name>
</gene>
<accession>A0A3E2DEI5</accession>
<dbReference type="EMBL" id="NOWI01000006">
    <property type="protein sequence ID" value="RFT43819.1"/>
    <property type="molecule type" value="Genomic_DNA"/>
</dbReference>